<keyword evidence="1" id="KW-1133">Transmembrane helix</keyword>
<keyword evidence="1" id="KW-0472">Membrane</keyword>
<evidence type="ECO:0000313" key="2">
    <source>
        <dbReference type="EMBL" id="MDE1464776.1"/>
    </source>
</evidence>
<protein>
    <recommendedName>
        <fullName evidence="4">NADH dehydrogenase subunit 4L</fullName>
    </recommendedName>
</protein>
<evidence type="ECO:0000313" key="3">
    <source>
        <dbReference type="Proteomes" id="UP001528823"/>
    </source>
</evidence>
<accession>A0ABT5UFL2</accession>
<evidence type="ECO:0000256" key="1">
    <source>
        <dbReference type="SAM" id="Phobius"/>
    </source>
</evidence>
<organism evidence="2 3">
    <name type="scientific">Spartinivicinus poritis</name>
    <dbReference type="NCBI Taxonomy" id="2994640"/>
    <lineage>
        <taxon>Bacteria</taxon>
        <taxon>Pseudomonadati</taxon>
        <taxon>Pseudomonadota</taxon>
        <taxon>Gammaproteobacteria</taxon>
        <taxon>Oceanospirillales</taxon>
        <taxon>Zooshikellaceae</taxon>
        <taxon>Spartinivicinus</taxon>
    </lineage>
</organism>
<gene>
    <name evidence="2" type="ORF">ORQ98_22710</name>
</gene>
<dbReference type="RefSeq" id="WP_274691085.1">
    <property type="nucleotide sequence ID" value="NZ_JAPMOU010000043.1"/>
</dbReference>
<dbReference type="EMBL" id="JAPMOU010000043">
    <property type="protein sequence ID" value="MDE1464776.1"/>
    <property type="molecule type" value="Genomic_DNA"/>
</dbReference>
<dbReference type="Proteomes" id="UP001528823">
    <property type="component" value="Unassembled WGS sequence"/>
</dbReference>
<comment type="caution">
    <text evidence="2">The sequence shown here is derived from an EMBL/GenBank/DDBJ whole genome shotgun (WGS) entry which is preliminary data.</text>
</comment>
<reference evidence="2 3" key="1">
    <citation type="submission" date="2022-11" db="EMBL/GenBank/DDBJ databases">
        <title>Spartinivicinus poritis sp. nov., isolated from scleractinian coral Porites lutea.</title>
        <authorList>
            <person name="Zhang G."/>
            <person name="Cai L."/>
            <person name="Wei Q."/>
        </authorList>
    </citation>
    <scope>NUCLEOTIDE SEQUENCE [LARGE SCALE GENOMIC DNA]</scope>
    <source>
        <strain evidence="2 3">A2-2</strain>
    </source>
</reference>
<evidence type="ECO:0008006" key="4">
    <source>
        <dbReference type="Google" id="ProtNLM"/>
    </source>
</evidence>
<proteinExistence type="predicted"/>
<keyword evidence="3" id="KW-1185">Reference proteome</keyword>
<sequence length="59" mass="6462">MFYFIVAVAVILWALVCIPIRKAKLHIALELLLIFFAFIVIAAAAWVLLLGIAFSLSSG</sequence>
<name>A0ABT5UFL2_9GAMM</name>
<keyword evidence="1" id="KW-0812">Transmembrane</keyword>
<feature type="transmembrane region" description="Helical" evidence="1">
    <location>
        <begin position="33"/>
        <end position="56"/>
    </location>
</feature>